<accession>A0ACC6KYL4</accession>
<dbReference type="EMBL" id="JAVDTF010000002">
    <property type="protein sequence ID" value="MDR6784362.1"/>
    <property type="molecule type" value="Genomic_DNA"/>
</dbReference>
<name>A0ACC6KYL4_9SPHI</name>
<gene>
    <name evidence="1" type="ORF">J2X78_002927</name>
</gene>
<comment type="caution">
    <text evidence="1">The sequence shown here is derived from an EMBL/GenBank/DDBJ whole genome shotgun (WGS) entry which is preliminary data.</text>
</comment>
<proteinExistence type="predicted"/>
<keyword evidence="2" id="KW-1185">Reference proteome</keyword>
<evidence type="ECO:0000313" key="2">
    <source>
        <dbReference type="Proteomes" id="UP001246858"/>
    </source>
</evidence>
<dbReference type="Proteomes" id="UP001246858">
    <property type="component" value="Unassembled WGS sequence"/>
</dbReference>
<organism evidence="1 2">
    <name type="scientific">Pedobacter africanus</name>
    <dbReference type="NCBI Taxonomy" id="151894"/>
    <lineage>
        <taxon>Bacteria</taxon>
        <taxon>Pseudomonadati</taxon>
        <taxon>Bacteroidota</taxon>
        <taxon>Sphingobacteriia</taxon>
        <taxon>Sphingobacteriales</taxon>
        <taxon>Sphingobacteriaceae</taxon>
        <taxon>Pedobacter</taxon>
    </lineage>
</organism>
<reference evidence="1" key="1">
    <citation type="submission" date="2023-07" db="EMBL/GenBank/DDBJ databases">
        <title>Sorghum-associated microbial communities from plants grown in Nebraska, USA.</title>
        <authorList>
            <person name="Schachtman D."/>
        </authorList>
    </citation>
    <scope>NUCLEOTIDE SEQUENCE</scope>
    <source>
        <strain evidence="1">2697</strain>
    </source>
</reference>
<protein>
    <submittedName>
        <fullName evidence="1">Lysophospholipase L1-like esterase</fullName>
    </submittedName>
</protein>
<sequence>MFWYEDEVRRLEKERLVTGRNPDVIFYGSSSIRMWNSLSHDFKHTEVVNLGFGGSTLAACVWFFERVMLHYSPRALVVYAGDNDLGDGRHPEEIFIFFQQLMLKVANRFGELPCYFVSLKPSLSRWHKADQLRYTNNLIESEIIKLSNNWKFIDVFKKMLDKSGQPERSYFMDDRLHLSEKGYQLWGDIINQFLMHR</sequence>
<evidence type="ECO:0000313" key="1">
    <source>
        <dbReference type="EMBL" id="MDR6784362.1"/>
    </source>
</evidence>